<dbReference type="AlphaFoldDB" id="A0A5E4NC96"/>
<dbReference type="EMBL" id="CABPRJ010001917">
    <property type="protein sequence ID" value="VVC41331.1"/>
    <property type="molecule type" value="Genomic_DNA"/>
</dbReference>
<reference evidence="1 2" key="1">
    <citation type="submission" date="2019-08" db="EMBL/GenBank/DDBJ databases">
        <authorList>
            <person name="Alioto T."/>
            <person name="Alioto T."/>
            <person name="Gomez Garrido J."/>
        </authorList>
    </citation>
    <scope>NUCLEOTIDE SEQUENCE [LARGE SCALE GENOMIC DNA]</scope>
</reference>
<proteinExistence type="predicted"/>
<name>A0A5E4NC96_9HEMI</name>
<protein>
    <submittedName>
        <fullName evidence="1">Uncharacterized protein</fullName>
    </submittedName>
</protein>
<evidence type="ECO:0000313" key="1">
    <source>
        <dbReference type="EMBL" id="VVC41331.1"/>
    </source>
</evidence>
<gene>
    <name evidence="1" type="ORF">CINCED_3A001111</name>
</gene>
<keyword evidence="2" id="KW-1185">Reference proteome</keyword>
<sequence>MPTAARERVHVPGCPLLITAEPVRDGHLSQRAVVTSRSRPFQRVVELHALRTSFCRGRQYFSPPRYFDDRGRPVRVRSRTRRKRLQTRTAPRRRRSILNTDCDWLYVLHRRSQRQCKSCRRDNQKHARNVRELVRRSGIPRRVSAPSVSCLYSPTMSPPVPRKTFGSNRKVDVVRCKDPSRSSTRRLADKFGIGNTRAAVVTRNTEDRIPPVPRGTGQAS</sequence>
<evidence type="ECO:0000313" key="2">
    <source>
        <dbReference type="Proteomes" id="UP000325440"/>
    </source>
</evidence>
<accession>A0A5E4NC96</accession>
<organism evidence="1 2">
    <name type="scientific">Cinara cedri</name>
    <dbReference type="NCBI Taxonomy" id="506608"/>
    <lineage>
        <taxon>Eukaryota</taxon>
        <taxon>Metazoa</taxon>
        <taxon>Ecdysozoa</taxon>
        <taxon>Arthropoda</taxon>
        <taxon>Hexapoda</taxon>
        <taxon>Insecta</taxon>
        <taxon>Pterygota</taxon>
        <taxon>Neoptera</taxon>
        <taxon>Paraneoptera</taxon>
        <taxon>Hemiptera</taxon>
        <taxon>Sternorrhyncha</taxon>
        <taxon>Aphidomorpha</taxon>
        <taxon>Aphidoidea</taxon>
        <taxon>Aphididae</taxon>
        <taxon>Lachninae</taxon>
        <taxon>Cinara</taxon>
    </lineage>
</organism>
<dbReference type="Proteomes" id="UP000325440">
    <property type="component" value="Unassembled WGS sequence"/>
</dbReference>